<keyword evidence="1" id="KW-1133">Transmembrane helix</keyword>
<sequence>MNTPNQINSQVGSANLPPDQLSPNEVIARAKKFQYIAKRNWKIAVALIIISGAIGYWIDKSSTKKTVYVGKIVFNLGGGSGSSQMADLGALASAFGLGQAAPEANLFTGENFMLYTKSVPVIEKTLMKTVVINKKPTLLVNYYIEHSGILDKEWEKNEPLRRFRFKQAKKREDYNELEIAAMAGIHGRLVDELYIKPLERKSSFMALNAAMENVALAKTFVETHIVTIEDDYRLKQTKKTQEMQKFLEHRVDSLFRRLSGTEDQLASYINQNQQVVVAEGQLRQARLNRTSGFLNQQYYTAVTSLDNLKLSLIREQPLFTIIEPVILPLYSTTPPKIAMQAGFAIGLVLSIVIIFIRETLRKSAMTN</sequence>
<proteinExistence type="predicted"/>
<protein>
    <recommendedName>
        <fullName evidence="4">Lipopolysaccharide biosynthesis protein</fullName>
    </recommendedName>
</protein>
<dbReference type="Proteomes" id="UP000664628">
    <property type="component" value="Unassembled WGS sequence"/>
</dbReference>
<organism evidence="2 3">
    <name type="scientific">Fibrella forsythiae</name>
    <dbReference type="NCBI Taxonomy" id="2817061"/>
    <lineage>
        <taxon>Bacteria</taxon>
        <taxon>Pseudomonadati</taxon>
        <taxon>Bacteroidota</taxon>
        <taxon>Cytophagia</taxon>
        <taxon>Cytophagales</taxon>
        <taxon>Spirosomataceae</taxon>
        <taxon>Fibrella</taxon>
    </lineage>
</organism>
<comment type="caution">
    <text evidence="2">The sequence shown here is derived from an EMBL/GenBank/DDBJ whole genome shotgun (WGS) entry which is preliminary data.</text>
</comment>
<evidence type="ECO:0000313" key="2">
    <source>
        <dbReference type="EMBL" id="MBO0952425.1"/>
    </source>
</evidence>
<keyword evidence="3" id="KW-1185">Reference proteome</keyword>
<dbReference type="RefSeq" id="WP_207332375.1">
    <property type="nucleotide sequence ID" value="NZ_JAFMYW010000011.1"/>
</dbReference>
<evidence type="ECO:0008006" key="4">
    <source>
        <dbReference type="Google" id="ProtNLM"/>
    </source>
</evidence>
<dbReference type="PANTHER" id="PTHR32309:SF13">
    <property type="entry name" value="FERRIC ENTEROBACTIN TRANSPORT PROTEIN FEPE"/>
    <property type="match status" value="1"/>
</dbReference>
<feature type="transmembrane region" description="Helical" evidence="1">
    <location>
        <begin position="41"/>
        <end position="58"/>
    </location>
</feature>
<feature type="transmembrane region" description="Helical" evidence="1">
    <location>
        <begin position="337"/>
        <end position="356"/>
    </location>
</feature>
<dbReference type="EMBL" id="JAFMYW010000011">
    <property type="protein sequence ID" value="MBO0952425.1"/>
    <property type="molecule type" value="Genomic_DNA"/>
</dbReference>
<accession>A0ABS3JQZ4</accession>
<name>A0ABS3JQZ4_9BACT</name>
<evidence type="ECO:0000313" key="3">
    <source>
        <dbReference type="Proteomes" id="UP000664628"/>
    </source>
</evidence>
<evidence type="ECO:0000256" key="1">
    <source>
        <dbReference type="SAM" id="Phobius"/>
    </source>
</evidence>
<dbReference type="InterPro" id="IPR050445">
    <property type="entry name" value="Bact_polysacc_biosynth/exp"/>
</dbReference>
<gene>
    <name evidence="2" type="ORF">J2I46_27830</name>
</gene>
<reference evidence="2 3" key="1">
    <citation type="submission" date="2021-03" db="EMBL/GenBank/DDBJ databases">
        <title>Fibrella sp. HMF5405 genome sequencing and assembly.</title>
        <authorList>
            <person name="Kang H."/>
            <person name="Kim H."/>
            <person name="Bae S."/>
            <person name="Joh K."/>
        </authorList>
    </citation>
    <scope>NUCLEOTIDE SEQUENCE [LARGE SCALE GENOMIC DNA]</scope>
    <source>
        <strain evidence="2 3">HMF5405</strain>
    </source>
</reference>
<keyword evidence="1" id="KW-0812">Transmembrane</keyword>
<dbReference type="PANTHER" id="PTHR32309">
    <property type="entry name" value="TYROSINE-PROTEIN KINASE"/>
    <property type="match status" value="1"/>
</dbReference>
<keyword evidence="1" id="KW-0472">Membrane</keyword>